<dbReference type="InterPro" id="IPR036388">
    <property type="entry name" value="WH-like_DNA-bd_sf"/>
</dbReference>
<dbReference type="EMBL" id="VSFG01000007">
    <property type="protein sequence ID" value="TYB42702.1"/>
    <property type="molecule type" value="Genomic_DNA"/>
</dbReference>
<evidence type="ECO:0000256" key="3">
    <source>
        <dbReference type="SAM" id="Coils"/>
    </source>
</evidence>
<dbReference type="PROSITE" id="PS50043">
    <property type="entry name" value="HTH_LUXR_2"/>
    <property type="match status" value="1"/>
</dbReference>
<dbReference type="SUPFAM" id="SSF52540">
    <property type="entry name" value="P-loop containing nucleoside triphosphate hydrolases"/>
    <property type="match status" value="1"/>
</dbReference>
<dbReference type="SMART" id="SM00421">
    <property type="entry name" value="HTH_LUXR"/>
    <property type="match status" value="1"/>
</dbReference>
<feature type="coiled-coil region" evidence="3">
    <location>
        <begin position="507"/>
        <end position="534"/>
    </location>
</feature>
<dbReference type="GO" id="GO:0005737">
    <property type="term" value="C:cytoplasm"/>
    <property type="evidence" value="ECO:0007669"/>
    <property type="project" value="TreeGrafter"/>
</dbReference>
<protein>
    <submittedName>
        <fullName evidence="5">AAA family ATPase</fullName>
    </submittedName>
</protein>
<dbReference type="AlphaFoldDB" id="A0A5D0NEB2"/>
<reference evidence="5 6" key="1">
    <citation type="submission" date="2019-08" db="EMBL/GenBank/DDBJ databases">
        <title>Actinomadura sp. nov. CYP1-5 isolated from mountain soil.</title>
        <authorList>
            <person name="Songsumanus A."/>
            <person name="Kuncharoen N."/>
            <person name="Kudo T."/>
            <person name="Yuki M."/>
            <person name="Igarashi Y."/>
            <person name="Tanasupawat S."/>
        </authorList>
    </citation>
    <scope>NUCLEOTIDE SEQUENCE [LARGE SCALE GENOMIC DNA]</scope>
    <source>
        <strain evidence="5 6">JCM 14158</strain>
    </source>
</reference>
<dbReference type="PANTHER" id="PTHR16305:SF35">
    <property type="entry name" value="TRANSCRIPTIONAL ACTIVATOR DOMAIN"/>
    <property type="match status" value="1"/>
</dbReference>
<keyword evidence="2" id="KW-0067">ATP-binding</keyword>
<dbReference type="InterPro" id="IPR016032">
    <property type="entry name" value="Sig_transdc_resp-reg_C-effctor"/>
</dbReference>
<dbReference type="Pfam" id="PF00196">
    <property type="entry name" value="GerE"/>
    <property type="match status" value="1"/>
</dbReference>
<dbReference type="InterPro" id="IPR011990">
    <property type="entry name" value="TPR-like_helical_dom_sf"/>
</dbReference>
<dbReference type="GO" id="GO:0003677">
    <property type="term" value="F:DNA binding"/>
    <property type="evidence" value="ECO:0007669"/>
    <property type="project" value="InterPro"/>
</dbReference>
<dbReference type="PANTHER" id="PTHR16305">
    <property type="entry name" value="TESTICULAR SOLUBLE ADENYLYL CYCLASE"/>
    <property type="match status" value="1"/>
</dbReference>
<dbReference type="GO" id="GO:0005524">
    <property type="term" value="F:ATP binding"/>
    <property type="evidence" value="ECO:0007669"/>
    <property type="project" value="UniProtKB-KW"/>
</dbReference>
<evidence type="ECO:0000256" key="2">
    <source>
        <dbReference type="ARBA" id="ARBA00022840"/>
    </source>
</evidence>
<dbReference type="PRINTS" id="PR00038">
    <property type="entry name" value="HTHLUXR"/>
</dbReference>
<keyword evidence="6" id="KW-1185">Reference proteome</keyword>
<keyword evidence="3" id="KW-0175">Coiled coil</keyword>
<sequence>MSPAFPPRWDTYGDDRKGLLVLIGRTAELAELTAALDRAAAGGAGAVLVSGDAGVGKSHLVGALCRAARARGAAVLLGQCAELGESMPYLPLADALWTAAHAGGAEADAVRAALDARPILGRLLPDSGGDPGAVAELGQQQLFGAVLGLLGELGRERPVLLVLEDLHWADRSTRHLLTFLCRVLQRERVCLVGTYRSDDLHRRHPLRPVVAELLRLPNVTGVEVSPFGPGETAEYLAELSRGSAPVTADVVERVHVRSEGNPFYAGELYSAGLDSPSPAGDGPTELPSGLADLLLSRVERLSDAGQRVVRVAAVAGRRVDDELVRRVSGLDEAAVGEALREVVSHQLLVPSGTGYTFRHALLREAVYADLLPGERTRLHADFARRLADLPAGTRGSAAELAHHSLAAHDLPAAFAASVRAGREAARLGAPAEAFEHYERALELWDAVPGAAAAAGTDRFRLSLTAAQESARAGEPRRAVHRLRRLMEAADAVVPADRALRSAIREHLASYLAEIDELKAARDTAREAVTMLDADPPTPERAWALATYARSLLYRDPDGELPEFAERAAAEARAAGAPGAEAGLLVTLGLYRESREADPDVAEVFARARDLADAAGDSPHAAMRARFHHARTKFDRGDLAGAARSADEGVRFALDNGLGWSAYGIVMRCLRYLIHYTTGDWAEADRLADEFAVQVVRPYEAQVSAYALFVEVAKGEPAADERLRWIAPLWHEDLLVTYIARGLAAEQALWRDDPERAIEHVGRIVAGMTGPDVGVVRIAATGLWAHAELAARARAAGDADAARRAAEAGDELLRLARRAVAFTEAGLPRAWVGLEGQAWLARAEAERRRVDGVLDVDLWREATERFTYGDPDGGFVYEVARSRWRLAEALAERGDRDAAAAEWRRALRAATRLGAAPLLAALRDLGTRARLGPERAREPAAGSGPLAALTGREREVLKLVAEGLGNREIAAKLFISPKTASVHVSNILAKLDVTSRTQAAAVAHRAGL</sequence>
<dbReference type="InterPro" id="IPR041664">
    <property type="entry name" value="AAA_16"/>
</dbReference>
<accession>A0A5D0NEB2</accession>
<dbReference type="SUPFAM" id="SSF46894">
    <property type="entry name" value="C-terminal effector domain of the bipartite response regulators"/>
    <property type="match status" value="1"/>
</dbReference>
<gene>
    <name evidence="5" type="ORF">FXF69_28355</name>
</gene>
<dbReference type="InterPro" id="IPR027417">
    <property type="entry name" value="P-loop_NTPase"/>
</dbReference>
<evidence type="ECO:0000259" key="4">
    <source>
        <dbReference type="PROSITE" id="PS50043"/>
    </source>
</evidence>
<dbReference type="GO" id="GO:0004016">
    <property type="term" value="F:adenylate cyclase activity"/>
    <property type="evidence" value="ECO:0007669"/>
    <property type="project" value="TreeGrafter"/>
</dbReference>
<dbReference type="GO" id="GO:0006355">
    <property type="term" value="P:regulation of DNA-templated transcription"/>
    <property type="evidence" value="ECO:0007669"/>
    <property type="project" value="InterPro"/>
</dbReference>
<dbReference type="Proteomes" id="UP000323380">
    <property type="component" value="Unassembled WGS sequence"/>
</dbReference>
<dbReference type="CDD" id="cd06170">
    <property type="entry name" value="LuxR_C_like"/>
    <property type="match status" value="1"/>
</dbReference>
<evidence type="ECO:0000256" key="1">
    <source>
        <dbReference type="ARBA" id="ARBA00022741"/>
    </source>
</evidence>
<dbReference type="Pfam" id="PF13191">
    <property type="entry name" value="AAA_16"/>
    <property type="match status" value="1"/>
</dbReference>
<keyword evidence="1" id="KW-0547">Nucleotide-binding</keyword>
<comment type="caution">
    <text evidence="5">The sequence shown here is derived from an EMBL/GenBank/DDBJ whole genome shotgun (WGS) entry which is preliminary data.</text>
</comment>
<dbReference type="InterPro" id="IPR000792">
    <property type="entry name" value="Tscrpt_reg_LuxR_C"/>
</dbReference>
<name>A0A5D0NEB2_9ACTN</name>
<dbReference type="SUPFAM" id="SSF48452">
    <property type="entry name" value="TPR-like"/>
    <property type="match status" value="1"/>
</dbReference>
<dbReference type="STRING" id="1220554.GCA_001552135_02684"/>
<evidence type="ECO:0000313" key="6">
    <source>
        <dbReference type="Proteomes" id="UP000323380"/>
    </source>
</evidence>
<feature type="domain" description="HTH luxR-type" evidence="4">
    <location>
        <begin position="941"/>
        <end position="1006"/>
    </location>
</feature>
<organism evidence="5 6">
    <name type="scientific">Actinomadura chibensis</name>
    <dbReference type="NCBI Taxonomy" id="392828"/>
    <lineage>
        <taxon>Bacteria</taxon>
        <taxon>Bacillati</taxon>
        <taxon>Actinomycetota</taxon>
        <taxon>Actinomycetes</taxon>
        <taxon>Streptosporangiales</taxon>
        <taxon>Thermomonosporaceae</taxon>
        <taxon>Actinomadura</taxon>
    </lineage>
</organism>
<evidence type="ECO:0000313" key="5">
    <source>
        <dbReference type="EMBL" id="TYB42702.1"/>
    </source>
</evidence>
<dbReference type="Gene3D" id="3.40.50.300">
    <property type="entry name" value="P-loop containing nucleotide triphosphate hydrolases"/>
    <property type="match status" value="1"/>
</dbReference>
<dbReference type="Gene3D" id="1.10.10.10">
    <property type="entry name" value="Winged helix-like DNA-binding domain superfamily/Winged helix DNA-binding domain"/>
    <property type="match status" value="1"/>
</dbReference>
<proteinExistence type="predicted"/>